<accession>A0A8J3E820</accession>
<organism evidence="1 2">
    <name type="scientific">Cysteiniphilum litorale</name>
    <dbReference type="NCBI Taxonomy" id="2056700"/>
    <lineage>
        <taxon>Bacteria</taxon>
        <taxon>Pseudomonadati</taxon>
        <taxon>Pseudomonadota</taxon>
        <taxon>Gammaproteobacteria</taxon>
        <taxon>Thiotrichales</taxon>
        <taxon>Fastidiosibacteraceae</taxon>
        <taxon>Cysteiniphilum</taxon>
    </lineage>
</organism>
<comment type="caution">
    <text evidence="1">The sequence shown here is derived from an EMBL/GenBank/DDBJ whole genome shotgun (WGS) entry which is preliminary data.</text>
</comment>
<dbReference type="PANTHER" id="PTHR21192:SF2">
    <property type="entry name" value="NADH DEHYDROGENASE [UBIQUINONE] 1 ALPHA SUBCOMPLEX ASSEMBLY FACTOR 3"/>
    <property type="match status" value="1"/>
</dbReference>
<dbReference type="RefSeq" id="WP_117001509.1">
    <property type="nucleotide sequence ID" value="NZ_BMJS01000002.1"/>
</dbReference>
<reference evidence="1" key="2">
    <citation type="submission" date="2020-09" db="EMBL/GenBank/DDBJ databases">
        <authorList>
            <person name="Sun Q."/>
            <person name="Zhou Y."/>
        </authorList>
    </citation>
    <scope>NUCLEOTIDE SEQUENCE</scope>
    <source>
        <strain evidence="1">CGMCC 1.15758</strain>
    </source>
</reference>
<dbReference type="OrthoDB" id="9800373at2"/>
<sequence length="123" mass="13678">MQLEHEKQDTPIFVKHYKSSELTLSQQTFSHSVIITPEKIINNNWGIKSIDELNLDTIEALIELDAHIYLLGTGATSQIPPQEIIIAFARLGKSIDFMDSAAACRTFNILANEGRRVAAAIIV</sequence>
<dbReference type="Gene3D" id="3.40.1230.10">
    <property type="entry name" value="MTH938-like"/>
    <property type="match status" value="1"/>
</dbReference>
<evidence type="ECO:0000313" key="1">
    <source>
        <dbReference type="EMBL" id="GGF89967.1"/>
    </source>
</evidence>
<dbReference type="Pfam" id="PF04430">
    <property type="entry name" value="DUF498"/>
    <property type="match status" value="1"/>
</dbReference>
<gene>
    <name evidence="1" type="ORF">GCM10010995_04110</name>
</gene>
<evidence type="ECO:0000313" key="2">
    <source>
        <dbReference type="Proteomes" id="UP000636949"/>
    </source>
</evidence>
<dbReference type="InterPro" id="IPR007523">
    <property type="entry name" value="NDUFAF3/AAMDC"/>
</dbReference>
<keyword evidence="2" id="KW-1185">Reference proteome</keyword>
<name>A0A8J3E820_9GAMM</name>
<dbReference type="EMBL" id="BMJS01000002">
    <property type="protein sequence ID" value="GGF89967.1"/>
    <property type="molecule type" value="Genomic_DNA"/>
</dbReference>
<protein>
    <submittedName>
        <fullName evidence="1">Membrane protein</fullName>
    </submittedName>
</protein>
<reference evidence="1" key="1">
    <citation type="journal article" date="2014" name="Int. J. Syst. Evol. Microbiol.">
        <title>Complete genome sequence of Corynebacterium casei LMG S-19264T (=DSM 44701T), isolated from a smear-ripened cheese.</title>
        <authorList>
            <consortium name="US DOE Joint Genome Institute (JGI-PGF)"/>
            <person name="Walter F."/>
            <person name="Albersmeier A."/>
            <person name="Kalinowski J."/>
            <person name="Ruckert C."/>
        </authorList>
    </citation>
    <scope>NUCLEOTIDE SEQUENCE</scope>
    <source>
        <strain evidence="1">CGMCC 1.15758</strain>
    </source>
</reference>
<dbReference type="AlphaFoldDB" id="A0A8J3E820"/>
<dbReference type="InterPro" id="IPR036748">
    <property type="entry name" value="MTH938-like_sf"/>
</dbReference>
<dbReference type="PANTHER" id="PTHR21192">
    <property type="entry name" value="NUCLEAR PROTEIN E3-3"/>
    <property type="match status" value="1"/>
</dbReference>
<proteinExistence type="predicted"/>
<dbReference type="SUPFAM" id="SSF64076">
    <property type="entry name" value="MTH938-like"/>
    <property type="match status" value="1"/>
</dbReference>
<dbReference type="Proteomes" id="UP000636949">
    <property type="component" value="Unassembled WGS sequence"/>
</dbReference>